<evidence type="ECO:0000313" key="5">
    <source>
        <dbReference type="Proteomes" id="UP001172101"/>
    </source>
</evidence>
<feature type="region of interest" description="Disordered" evidence="1">
    <location>
        <begin position="303"/>
        <end position="324"/>
    </location>
</feature>
<evidence type="ECO:0000256" key="3">
    <source>
        <dbReference type="SAM" id="SignalP"/>
    </source>
</evidence>
<organism evidence="4 5">
    <name type="scientific">Lasiosphaeria miniovina</name>
    <dbReference type="NCBI Taxonomy" id="1954250"/>
    <lineage>
        <taxon>Eukaryota</taxon>
        <taxon>Fungi</taxon>
        <taxon>Dikarya</taxon>
        <taxon>Ascomycota</taxon>
        <taxon>Pezizomycotina</taxon>
        <taxon>Sordariomycetes</taxon>
        <taxon>Sordariomycetidae</taxon>
        <taxon>Sordariales</taxon>
        <taxon>Lasiosphaeriaceae</taxon>
        <taxon>Lasiosphaeria</taxon>
    </lineage>
</organism>
<evidence type="ECO:0000256" key="1">
    <source>
        <dbReference type="SAM" id="MobiDB-lite"/>
    </source>
</evidence>
<dbReference type="AlphaFoldDB" id="A0AA39ZR09"/>
<feature type="compositionally biased region" description="Polar residues" evidence="1">
    <location>
        <begin position="305"/>
        <end position="316"/>
    </location>
</feature>
<name>A0AA39ZR09_9PEZI</name>
<keyword evidence="2" id="KW-1133">Transmembrane helix</keyword>
<reference evidence="4" key="1">
    <citation type="submission" date="2023-06" db="EMBL/GenBank/DDBJ databases">
        <title>Genome-scale phylogeny and comparative genomics of the fungal order Sordariales.</title>
        <authorList>
            <consortium name="Lawrence Berkeley National Laboratory"/>
            <person name="Hensen N."/>
            <person name="Bonometti L."/>
            <person name="Westerberg I."/>
            <person name="Brannstrom I.O."/>
            <person name="Guillou S."/>
            <person name="Cros-Aarteil S."/>
            <person name="Calhoun S."/>
            <person name="Haridas S."/>
            <person name="Kuo A."/>
            <person name="Mondo S."/>
            <person name="Pangilinan J."/>
            <person name="Riley R."/>
            <person name="LaButti K."/>
            <person name="Andreopoulos B."/>
            <person name="Lipzen A."/>
            <person name="Chen C."/>
            <person name="Yanf M."/>
            <person name="Daum C."/>
            <person name="Ng V."/>
            <person name="Clum A."/>
            <person name="Steindorff A."/>
            <person name="Ohm R."/>
            <person name="Martin F."/>
            <person name="Silar P."/>
            <person name="Natvig D."/>
            <person name="Lalanne C."/>
            <person name="Gautier V."/>
            <person name="Ament-velasquez S.L."/>
            <person name="Kruys A."/>
            <person name="Hutchinson M.I."/>
            <person name="Powell A.J."/>
            <person name="Barry K."/>
            <person name="Miller A.N."/>
            <person name="Grigoriev I.V."/>
            <person name="Debuchy R."/>
            <person name="Gladieux P."/>
            <person name="Thoren M.H."/>
            <person name="Johannesson H."/>
        </authorList>
    </citation>
    <scope>NUCLEOTIDE SEQUENCE</scope>
    <source>
        <strain evidence="4">SMH2392-1A</strain>
    </source>
</reference>
<accession>A0AA39ZR09</accession>
<gene>
    <name evidence="4" type="ORF">B0T26DRAFT_744979</name>
</gene>
<proteinExistence type="predicted"/>
<dbReference type="EMBL" id="JAUIRO010000009">
    <property type="protein sequence ID" value="KAK0702107.1"/>
    <property type="molecule type" value="Genomic_DNA"/>
</dbReference>
<feature type="compositionally biased region" description="Low complexity" evidence="1">
    <location>
        <begin position="211"/>
        <end position="275"/>
    </location>
</feature>
<sequence>MRTDFFHRLPPPMAAFVLAALLDMTAAHVLQPFPRHTQPPTTTVPHHAISAVSWPLLLPTAAPLDPLDLRRRQDTNTVCGFLGGVSALPATCSAGSHCVLDTQHSAVGCCPNGQETCTAGVFTSCVDANSGPQTEVNPYVFTCLSSDVCYKNVFDGGFSQFGCGTASDLATTVLATASGITQVLVRPTLNVPFTDPVSTLRTPTTLGTVASSSSTTTRPLTSSSITAAQSSPATTDPSSSTSSASSTSSTSSTATTKTADPTAAPAATTSGDRTGVIVGGTISGVAVLVAVIAVAAFFMRRRGSNVRSGPGSNSPATGKYISPPRPGPSTGFMAVAAQDSDAFETGGGNPSAMLPPMATAPAFSSEITAGGPSPFAYAGAAGVLPPSAGARAAPGPPPLQPIVTSPSIYAAYPSYPPQDDPNRYHYPGQYPAAYAGAGSGRVEPDQVPLTREIDDFSQGFQVALGRIGEEDEDRLVQGAGNGGGRGGLEDLAVNEGNGVNGPPPVAAGTGATAAAAAAAAGDNASTSNASYRGSVRPLWQQNRRQSRNLMWM</sequence>
<keyword evidence="2" id="KW-0472">Membrane</keyword>
<evidence type="ECO:0000313" key="4">
    <source>
        <dbReference type="EMBL" id="KAK0702107.1"/>
    </source>
</evidence>
<dbReference type="RefSeq" id="XP_060289771.1">
    <property type="nucleotide sequence ID" value="XM_060444485.1"/>
</dbReference>
<evidence type="ECO:0000256" key="2">
    <source>
        <dbReference type="SAM" id="Phobius"/>
    </source>
</evidence>
<comment type="caution">
    <text evidence="4">The sequence shown here is derived from an EMBL/GenBank/DDBJ whole genome shotgun (WGS) entry which is preliminary data.</text>
</comment>
<feature type="compositionally biased region" description="Polar residues" evidence="1">
    <location>
        <begin position="196"/>
        <end position="210"/>
    </location>
</feature>
<dbReference type="GeneID" id="85327755"/>
<dbReference type="Proteomes" id="UP001172101">
    <property type="component" value="Unassembled WGS sequence"/>
</dbReference>
<protein>
    <submittedName>
        <fullName evidence="4">Uncharacterized protein</fullName>
    </submittedName>
</protein>
<feature type="region of interest" description="Disordered" evidence="1">
    <location>
        <begin position="194"/>
        <end position="275"/>
    </location>
</feature>
<keyword evidence="3" id="KW-0732">Signal</keyword>
<feature type="transmembrane region" description="Helical" evidence="2">
    <location>
        <begin position="276"/>
        <end position="298"/>
    </location>
</feature>
<feature type="signal peptide" evidence="3">
    <location>
        <begin position="1"/>
        <end position="27"/>
    </location>
</feature>
<feature type="chain" id="PRO_5041462416" evidence="3">
    <location>
        <begin position="28"/>
        <end position="552"/>
    </location>
</feature>
<keyword evidence="2" id="KW-0812">Transmembrane</keyword>
<keyword evidence="5" id="KW-1185">Reference proteome</keyword>